<evidence type="ECO:0000256" key="15">
    <source>
        <dbReference type="ARBA" id="ARBA00023002"/>
    </source>
</evidence>
<dbReference type="InterPro" id="IPR038414">
    <property type="entry name" value="CcoP_N_sf"/>
</dbReference>
<keyword evidence="16 19" id="KW-0408">Iron</keyword>
<keyword evidence="13 19" id="KW-0249">Electron transport</keyword>
<evidence type="ECO:0000313" key="25">
    <source>
        <dbReference type="Proteomes" id="UP000275012"/>
    </source>
</evidence>
<dbReference type="RefSeq" id="WP_122100887.1">
    <property type="nucleotide sequence ID" value="NZ_RFLY01000004.1"/>
</dbReference>
<dbReference type="InterPro" id="IPR032858">
    <property type="entry name" value="CcoP_N"/>
</dbReference>
<comment type="caution">
    <text evidence="24">The sequence shown here is derived from an EMBL/GenBank/DDBJ whole genome shotgun (WGS) entry which is preliminary data.</text>
</comment>
<feature type="binding site" description="axial binding residue" evidence="20">
    <location>
        <position position="150"/>
    </location>
    <ligand>
        <name>heme c</name>
        <dbReference type="ChEBI" id="CHEBI:61717"/>
        <label>1</label>
    </ligand>
    <ligandPart>
        <name>Fe</name>
        <dbReference type="ChEBI" id="CHEBI:18248"/>
    </ligandPart>
</feature>
<feature type="binding site" description="covalent" evidence="21">
    <location>
        <position position="239"/>
    </location>
    <ligand>
        <name>heme c</name>
        <dbReference type="ChEBI" id="CHEBI:61717"/>
        <label>2</label>
    </ligand>
</feature>
<dbReference type="Gene3D" id="1.10.760.10">
    <property type="entry name" value="Cytochrome c-like domain"/>
    <property type="match status" value="2"/>
</dbReference>
<evidence type="ECO:0000256" key="7">
    <source>
        <dbReference type="ARBA" id="ARBA00022617"/>
    </source>
</evidence>
<evidence type="ECO:0000256" key="8">
    <source>
        <dbReference type="ARBA" id="ARBA00022660"/>
    </source>
</evidence>
<dbReference type="PIRSF" id="PIRSF000006">
    <property type="entry name" value="Cbb3-Cox_fixP"/>
    <property type="match status" value="1"/>
</dbReference>
<feature type="domain" description="Cytochrome c" evidence="23">
    <location>
        <begin position="133"/>
        <end position="216"/>
    </location>
</feature>
<keyword evidence="8 19" id="KW-0679">Respiratory chain</keyword>
<dbReference type="NCBIfam" id="TIGR00782">
    <property type="entry name" value="ccoP"/>
    <property type="match status" value="1"/>
</dbReference>
<dbReference type="GO" id="GO:1902600">
    <property type="term" value="P:proton transmembrane transport"/>
    <property type="evidence" value="ECO:0007669"/>
    <property type="project" value="UniProtKB-KW"/>
</dbReference>
<dbReference type="GO" id="GO:0020037">
    <property type="term" value="F:heme binding"/>
    <property type="evidence" value="ECO:0007669"/>
    <property type="project" value="InterPro"/>
</dbReference>
<protein>
    <recommendedName>
        <fullName evidence="19">Cbb3-type cytochrome c oxidase subunit</fullName>
    </recommendedName>
</protein>
<evidence type="ECO:0000256" key="10">
    <source>
        <dbReference type="ARBA" id="ARBA00022723"/>
    </source>
</evidence>
<evidence type="ECO:0000256" key="20">
    <source>
        <dbReference type="PIRSR" id="PIRSR000006-1"/>
    </source>
</evidence>
<evidence type="ECO:0000256" key="1">
    <source>
        <dbReference type="ARBA" id="ARBA00004533"/>
    </source>
</evidence>
<keyword evidence="7 19" id="KW-0349">Heme</keyword>
<keyword evidence="25" id="KW-1185">Reference proteome</keyword>
<keyword evidence="4 19" id="KW-0813">Transport</keyword>
<evidence type="ECO:0000256" key="2">
    <source>
        <dbReference type="ARBA" id="ARBA00004673"/>
    </source>
</evidence>
<comment type="pathway">
    <text evidence="2 19">Energy metabolism; oxidative phosphorylation.</text>
</comment>
<feature type="transmembrane region" description="Helical" evidence="22">
    <location>
        <begin position="12"/>
        <end position="32"/>
    </location>
</feature>
<keyword evidence="11" id="KW-0677">Repeat</keyword>
<feature type="transmembrane region" description="Helical" evidence="22">
    <location>
        <begin position="65"/>
        <end position="84"/>
    </location>
</feature>
<evidence type="ECO:0000256" key="21">
    <source>
        <dbReference type="PIRSR" id="PIRSR000006-2"/>
    </source>
</evidence>
<organism evidence="24 25">
    <name type="scientific">Solilutibacter pythonis</name>
    <dbReference type="NCBI Taxonomy" id="2483112"/>
    <lineage>
        <taxon>Bacteria</taxon>
        <taxon>Pseudomonadati</taxon>
        <taxon>Pseudomonadota</taxon>
        <taxon>Gammaproteobacteria</taxon>
        <taxon>Lysobacterales</taxon>
        <taxon>Lysobacteraceae</taxon>
        <taxon>Solilutibacter</taxon>
    </lineage>
</organism>
<evidence type="ECO:0000256" key="12">
    <source>
        <dbReference type="ARBA" id="ARBA00022781"/>
    </source>
</evidence>
<evidence type="ECO:0000256" key="3">
    <source>
        <dbReference type="ARBA" id="ARBA00006113"/>
    </source>
</evidence>
<keyword evidence="17 19" id="KW-0406">Ion transport</keyword>
<comment type="similarity">
    <text evidence="3 19">Belongs to the CcoP / FixP family.</text>
</comment>
<feature type="domain" description="Cytochrome c" evidence="23">
    <location>
        <begin position="226"/>
        <end position="307"/>
    </location>
</feature>
<keyword evidence="5 19" id="KW-1003">Cell membrane</keyword>
<dbReference type="GO" id="GO:0046872">
    <property type="term" value="F:metal ion binding"/>
    <property type="evidence" value="ECO:0007669"/>
    <property type="project" value="UniProtKB-KW"/>
</dbReference>
<dbReference type="SUPFAM" id="SSF46626">
    <property type="entry name" value="Cytochrome c"/>
    <property type="match status" value="2"/>
</dbReference>
<dbReference type="GO" id="GO:0005886">
    <property type="term" value="C:plasma membrane"/>
    <property type="evidence" value="ECO:0007669"/>
    <property type="project" value="UniProtKB-SubCell"/>
</dbReference>
<dbReference type="InterPro" id="IPR036909">
    <property type="entry name" value="Cyt_c-like_dom_sf"/>
</dbReference>
<comment type="subcellular location">
    <subcellularLocation>
        <location evidence="1 19">Cell inner membrane</location>
    </subcellularLocation>
</comment>
<dbReference type="Gene3D" id="6.10.280.130">
    <property type="match status" value="1"/>
</dbReference>
<evidence type="ECO:0000256" key="11">
    <source>
        <dbReference type="ARBA" id="ARBA00022737"/>
    </source>
</evidence>
<dbReference type="InterPro" id="IPR050597">
    <property type="entry name" value="Cytochrome_c_Oxidase_Subunit"/>
</dbReference>
<gene>
    <name evidence="24" type="primary">ccoP</name>
    <name evidence="24" type="ORF">EBB59_04170</name>
</gene>
<evidence type="ECO:0000256" key="6">
    <source>
        <dbReference type="ARBA" id="ARBA00022519"/>
    </source>
</evidence>
<evidence type="ECO:0000256" key="5">
    <source>
        <dbReference type="ARBA" id="ARBA00022475"/>
    </source>
</evidence>
<feature type="binding site" description="axial binding residue" evidence="20">
    <location>
        <position position="284"/>
    </location>
    <ligand>
        <name>heme c</name>
        <dbReference type="ChEBI" id="CHEBI:61717"/>
        <label>1</label>
    </ligand>
    <ligandPart>
        <name>Fe</name>
        <dbReference type="ChEBI" id="CHEBI:18248"/>
    </ligandPart>
</feature>
<dbReference type="Pfam" id="PF13442">
    <property type="entry name" value="Cytochrome_CBB3"/>
    <property type="match status" value="2"/>
</dbReference>
<reference evidence="24 25" key="1">
    <citation type="submission" date="2018-10" db="EMBL/GenBank/DDBJ databases">
        <title>Proposal of Lysobacter pythonis sp. nov. isolated from royal pythons (Python regius).</title>
        <authorList>
            <person name="Hans-Juergen B."/>
            <person name="Huptas C."/>
            <person name="Sandra B."/>
            <person name="Igor L."/>
            <person name="Joachim S."/>
            <person name="Siegfried S."/>
            <person name="Mareike W."/>
            <person name="Peter K."/>
        </authorList>
    </citation>
    <scope>NUCLEOTIDE SEQUENCE [LARGE SCALE GENOMIC DNA]</scope>
    <source>
        <strain evidence="24 25">4284/11</strain>
    </source>
</reference>
<dbReference type="PANTHER" id="PTHR33751:SF1">
    <property type="entry name" value="CBB3-TYPE CYTOCHROME C OXIDASE SUBUNIT FIXP"/>
    <property type="match status" value="1"/>
</dbReference>
<keyword evidence="18 19" id="KW-0472">Membrane</keyword>
<dbReference type="OrthoDB" id="9811281at2"/>
<keyword evidence="15 19" id="KW-0560">Oxidoreductase</keyword>
<dbReference type="AlphaFoldDB" id="A0A3M2I6E0"/>
<feature type="binding site" description="covalent" evidence="21">
    <location>
        <position position="242"/>
    </location>
    <ligand>
        <name>heme c</name>
        <dbReference type="ChEBI" id="CHEBI:61717"/>
        <label>2</label>
    </ligand>
</feature>
<evidence type="ECO:0000256" key="13">
    <source>
        <dbReference type="ARBA" id="ARBA00022982"/>
    </source>
</evidence>
<keyword evidence="9 22" id="KW-0812">Transmembrane</keyword>
<keyword evidence="10 19" id="KW-0479">Metal-binding</keyword>
<evidence type="ECO:0000256" key="16">
    <source>
        <dbReference type="ARBA" id="ARBA00023004"/>
    </source>
</evidence>
<dbReference type="Pfam" id="PF14715">
    <property type="entry name" value="FixP_N"/>
    <property type="match status" value="1"/>
</dbReference>
<evidence type="ECO:0000256" key="17">
    <source>
        <dbReference type="ARBA" id="ARBA00023065"/>
    </source>
</evidence>
<name>A0A3M2I6E0_9GAMM</name>
<dbReference type="GO" id="GO:0016491">
    <property type="term" value="F:oxidoreductase activity"/>
    <property type="evidence" value="ECO:0007669"/>
    <property type="project" value="UniProtKB-KW"/>
</dbReference>
<dbReference type="PROSITE" id="PS51007">
    <property type="entry name" value="CYTC"/>
    <property type="match status" value="2"/>
</dbReference>
<keyword evidence="6 19" id="KW-0997">Cell inner membrane</keyword>
<comment type="subunit">
    <text evidence="19">Component of the cbb3-type cytochrome c oxidase.</text>
</comment>
<dbReference type="InterPro" id="IPR009056">
    <property type="entry name" value="Cyt_c-like_dom"/>
</dbReference>
<comment type="cofactor">
    <cofactor evidence="19 21">
        <name>heme c</name>
        <dbReference type="ChEBI" id="CHEBI:61717"/>
    </cofactor>
    <text evidence="19 21">Binds 2 heme C groups per subunit.</text>
</comment>
<evidence type="ECO:0000256" key="19">
    <source>
        <dbReference type="PIRNR" id="PIRNR000006"/>
    </source>
</evidence>
<evidence type="ECO:0000259" key="23">
    <source>
        <dbReference type="PROSITE" id="PS51007"/>
    </source>
</evidence>
<evidence type="ECO:0000256" key="14">
    <source>
        <dbReference type="ARBA" id="ARBA00022989"/>
    </source>
</evidence>
<feature type="binding site" description="axial binding residue" evidence="20">
    <location>
        <position position="243"/>
    </location>
    <ligand>
        <name>heme c</name>
        <dbReference type="ChEBI" id="CHEBI:61717"/>
        <label>2</label>
    </ligand>
    <ligandPart>
        <name>Fe</name>
        <dbReference type="ChEBI" id="CHEBI:18248"/>
    </ligandPart>
</feature>
<evidence type="ECO:0000256" key="18">
    <source>
        <dbReference type="ARBA" id="ARBA00023136"/>
    </source>
</evidence>
<dbReference type="GO" id="GO:0009055">
    <property type="term" value="F:electron transfer activity"/>
    <property type="evidence" value="ECO:0007669"/>
    <property type="project" value="InterPro"/>
</dbReference>
<evidence type="ECO:0000256" key="22">
    <source>
        <dbReference type="SAM" id="Phobius"/>
    </source>
</evidence>
<evidence type="ECO:0000256" key="9">
    <source>
        <dbReference type="ARBA" id="ARBA00022692"/>
    </source>
</evidence>
<comment type="function">
    <text evidence="19">C-type cytochrome. Part of the cbb3-type cytochrome c oxidase complex.</text>
</comment>
<sequence length="323" mass="34853">MSDWTSSLTSGWSLWIIALVIINVFGCIWLLVSNSKRRPGDPAPDETSHVWDGDLTEYNKPMPKWWINLFWITIVFAAGYLVYYPGFGAFAGTSKWTSADEMKKEQVVENKKLEAAFAPFAGKPVDVLASDPAAVKIGRGIFNNTCAVCHGSTAQGAVGYPNLTDSIWHWGGTPQDVLTSIQQGRQGVMAPWGDVLKGTGGEQAVEQVIAYVRTLSQPNASLQNDFLASQGKKLYDGVCVACHGPDGKGNAMLGAPDLTDNYWLYGSSTESLRETISNGRHGVMPAHLELLGDTRTRLVGAYVWSLSHGGGNMAAKPANASAR</sequence>
<dbReference type="UniPathway" id="UPA00705"/>
<dbReference type="PANTHER" id="PTHR33751">
    <property type="entry name" value="CBB3-TYPE CYTOCHROME C OXIDASE SUBUNIT FIXP"/>
    <property type="match status" value="1"/>
</dbReference>
<evidence type="ECO:0000256" key="4">
    <source>
        <dbReference type="ARBA" id="ARBA00022448"/>
    </source>
</evidence>
<accession>A0A3M2I6E0</accession>
<feature type="binding site" description="covalent" evidence="21">
    <location>
        <position position="146"/>
    </location>
    <ligand>
        <name>heme c</name>
        <dbReference type="ChEBI" id="CHEBI:61717"/>
        <label>1</label>
    </ligand>
</feature>
<dbReference type="InterPro" id="IPR004678">
    <property type="entry name" value="Cyt_c_oxidase_cbb3_su3"/>
</dbReference>
<proteinExistence type="inferred from homology"/>
<dbReference type="GO" id="GO:0006119">
    <property type="term" value="P:oxidative phosphorylation"/>
    <property type="evidence" value="ECO:0007669"/>
    <property type="project" value="UniProtKB-UniPathway"/>
</dbReference>
<keyword evidence="14 22" id="KW-1133">Transmembrane helix</keyword>
<keyword evidence="12 19" id="KW-0375">Hydrogen ion transport</keyword>
<dbReference type="EMBL" id="RFLY01000004">
    <property type="protein sequence ID" value="RMH93844.1"/>
    <property type="molecule type" value="Genomic_DNA"/>
</dbReference>
<feature type="binding site" description="axial binding residue" evidence="20">
    <location>
        <position position="189"/>
    </location>
    <ligand>
        <name>heme c</name>
        <dbReference type="ChEBI" id="CHEBI:61717"/>
        <label>2</label>
    </ligand>
    <ligandPart>
        <name>Fe</name>
        <dbReference type="ChEBI" id="CHEBI:18248"/>
    </ligandPart>
</feature>
<feature type="binding site" description="covalent" evidence="21">
    <location>
        <position position="149"/>
    </location>
    <ligand>
        <name>heme c</name>
        <dbReference type="ChEBI" id="CHEBI:61717"/>
        <label>1</label>
    </ligand>
</feature>
<dbReference type="Proteomes" id="UP000275012">
    <property type="component" value="Unassembled WGS sequence"/>
</dbReference>
<evidence type="ECO:0000313" key="24">
    <source>
        <dbReference type="EMBL" id="RMH93844.1"/>
    </source>
</evidence>